<dbReference type="CDD" id="cd09271">
    <property type="entry name" value="RNase_H2-C"/>
    <property type="match status" value="1"/>
</dbReference>
<proteinExistence type="predicted"/>
<dbReference type="InterPro" id="IPR013924">
    <property type="entry name" value="RNase_H2_suC"/>
</dbReference>
<organism evidence="1 2">
    <name type="scientific">Xylaria bambusicola</name>
    <dbReference type="NCBI Taxonomy" id="326684"/>
    <lineage>
        <taxon>Eukaryota</taxon>
        <taxon>Fungi</taxon>
        <taxon>Dikarya</taxon>
        <taxon>Ascomycota</taxon>
        <taxon>Pezizomycotina</taxon>
        <taxon>Sordariomycetes</taxon>
        <taxon>Xylariomycetidae</taxon>
        <taxon>Xylariales</taxon>
        <taxon>Xylariaceae</taxon>
        <taxon>Xylaria</taxon>
    </lineage>
</organism>
<evidence type="ECO:0000313" key="1">
    <source>
        <dbReference type="EMBL" id="KAK5634180.1"/>
    </source>
</evidence>
<comment type="caution">
    <text evidence="1">The sequence shown here is derived from an EMBL/GenBank/DDBJ whole genome shotgun (WGS) entry which is preliminary data.</text>
</comment>
<dbReference type="AlphaFoldDB" id="A0AAN7UKD5"/>
<reference evidence="1 2" key="1">
    <citation type="submission" date="2023-10" db="EMBL/GenBank/DDBJ databases">
        <title>Draft genome sequence of Xylaria bambusicola isolate GMP-LS, the root and basal stem rot pathogen of sugarcane in Indonesia.</title>
        <authorList>
            <person name="Selvaraj P."/>
            <person name="Muralishankar V."/>
            <person name="Muruganantham S."/>
            <person name="Sp S."/>
            <person name="Haryani S."/>
            <person name="Lau K.J.X."/>
            <person name="Naqvi N.I."/>
        </authorList>
    </citation>
    <scope>NUCLEOTIDE SEQUENCE [LARGE SCALE GENOMIC DNA]</scope>
    <source>
        <strain evidence="1">GMP-LS</strain>
    </source>
</reference>
<dbReference type="Proteomes" id="UP001305414">
    <property type="component" value="Unassembled WGS sequence"/>
</dbReference>
<name>A0AAN7UKD5_9PEZI</name>
<protein>
    <submittedName>
        <fullName evidence="1">Uncharacterized protein</fullName>
    </submittedName>
</protein>
<gene>
    <name evidence="1" type="ORF">RRF57_009894</name>
</gene>
<dbReference type="GO" id="GO:0006401">
    <property type="term" value="P:RNA catabolic process"/>
    <property type="evidence" value="ECO:0007669"/>
    <property type="project" value="InterPro"/>
</dbReference>
<dbReference type="Pfam" id="PF08615">
    <property type="entry name" value="RNase_H2_suC"/>
    <property type="match status" value="1"/>
</dbReference>
<dbReference type="EMBL" id="JAWHQM010000038">
    <property type="protein sequence ID" value="KAK5634180.1"/>
    <property type="molecule type" value="Genomic_DNA"/>
</dbReference>
<evidence type="ECO:0000313" key="2">
    <source>
        <dbReference type="Proteomes" id="UP001305414"/>
    </source>
</evidence>
<accession>A0AAN7UKD5</accession>
<keyword evidence="2" id="KW-1185">Reference proteome</keyword>
<dbReference type="GO" id="GO:0032299">
    <property type="term" value="C:ribonuclease H2 complex"/>
    <property type="evidence" value="ECO:0007669"/>
    <property type="project" value="InterPro"/>
</dbReference>
<dbReference type="PANTHER" id="PTHR47204">
    <property type="entry name" value="OS02G0168900 PROTEIN"/>
    <property type="match status" value="1"/>
</dbReference>
<sequence>MVPPLFAIESDGPTRRKANVNLLPCRIHHDGEVNPSSTFWNPTQTSEEVQTAYMRGRKLYGKAVKLPEGYHGIVVEKTDAKDQTSTMSQELMGEDVEAIESPDEQLKVDTMRGKAVFDQLMIWGHESTSDSTADPFVRGMEEWIAFAEEV</sequence>
<dbReference type="Gene3D" id="2.40.128.680">
    <property type="match status" value="1"/>
</dbReference>
<dbReference type="PANTHER" id="PTHR47204:SF1">
    <property type="entry name" value="RIBONUCLEASE H2 SUBUNIT C"/>
    <property type="match status" value="1"/>
</dbReference>